<dbReference type="GO" id="GO:0043291">
    <property type="term" value="C:RAVE complex"/>
    <property type="evidence" value="ECO:0007669"/>
    <property type="project" value="TreeGrafter"/>
</dbReference>
<gene>
    <name evidence="3" type="ORF">HPB48_001857</name>
</gene>
<evidence type="ECO:0000313" key="3">
    <source>
        <dbReference type="EMBL" id="KAH9369980.1"/>
    </source>
</evidence>
<evidence type="ECO:0000259" key="2">
    <source>
        <dbReference type="Pfam" id="PF12234"/>
    </source>
</evidence>
<dbReference type="OrthoDB" id="6492967at2759"/>
<dbReference type="Proteomes" id="UP000821853">
    <property type="component" value="Chromosome 3"/>
</dbReference>
<comment type="caution">
    <text evidence="3">The sequence shown here is derived from an EMBL/GenBank/DDBJ whole genome shotgun (WGS) entry which is preliminary data.</text>
</comment>
<dbReference type="VEuPathDB" id="VectorBase:HLOH_063478"/>
<dbReference type="InterPro" id="IPR052208">
    <property type="entry name" value="DmX-like/RAVE_component"/>
</dbReference>
<dbReference type="PANTHER" id="PTHR13950">
    <property type="entry name" value="RABCONNECTIN-RELATED"/>
    <property type="match status" value="1"/>
</dbReference>
<accession>A0A9J6G6A9</accession>
<evidence type="ECO:0000256" key="1">
    <source>
        <dbReference type="SAM" id="MobiDB-lite"/>
    </source>
</evidence>
<protein>
    <recommendedName>
        <fullName evidence="2">RAVE complex protein Rav1 C-terminal domain-containing protein</fullName>
    </recommendedName>
</protein>
<keyword evidence="4" id="KW-1185">Reference proteome</keyword>
<reference evidence="3 4" key="1">
    <citation type="journal article" date="2020" name="Cell">
        <title>Large-Scale Comparative Analyses of Tick Genomes Elucidate Their Genetic Diversity and Vector Capacities.</title>
        <authorList>
            <consortium name="Tick Genome and Microbiome Consortium (TIGMIC)"/>
            <person name="Jia N."/>
            <person name="Wang J."/>
            <person name="Shi W."/>
            <person name="Du L."/>
            <person name="Sun Y."/>
            <person name="Zhan W."/>
            <person name="Jiang J.F."/>
            <person name="Wang Q."/>
            <person name="Zhang B."/>
            <person name="Ji P."/>
            <person name="Bell-Sakyi L."/>
            <person name="Cui X.M."/>
            <person name="Yuan T.T."/>
            <person name="Jiang B.G."/>
            <person name="Yang W.F."/>
            <person name="Lam T.T."/>
            <person name="Chang Q.C."/>
            <person name="Ding S.J."/>
            <person name="Wang X.J."/>
            <person name="Zhu J.G."/>
            <person name="Ruan X.D."/>
            <person name="Zhao L."/>
            <person name="Wei J.T."/>
            <person name="Ye R.Z."/>
            <person name="Que T.C."/>
            <person name="Du C.H."/>
            <person name="Zhou Y.H."/>
            <person name="Cheng J.X."/>
            <person name="Dai P.F."/>
            <person name="Guo W.B."/>
            <person name="Han X.H."/>
            <person name="Huang E.J."/>
            <person name="Li L.F."/>
            <person name="Wei W."/>
            <person name="Gao Y.C."/>
            <person name="Liu J.Z."/>
            <person name="Shao H.Z."/>
            <person name="Wang X."/>
            <person name="Wang C.C."/>
            <person name="Yang T.C."/>
            <person name="Huo Q.B."/>
            <person name="Li W."/>
            <person name="Chen H.Y."/>
            <person name="Chen S.E."/>
            <person name="Zhou L.G."/>
            <person name="Ni X.B."/>
            <person name="Tian J.H."/>
            <person name="Sheng Y."/>
            <person name="Liu T."/>
            <person name="Pan Y.S."/>
            <person name="Xia L.Y."/>
            <person name="Li J."/>
            <person name="Zhao F."/>
            <person name="Cao W.C."/>
        </authorList>
    </citation>
    <scope>NUCLEOTIDE SEQUENCE [LARGE SCALE GENOMIC DNA]</scope>
    <source>
        <strain evidence="3">HaeL-2018</strain>
    </source>
</reference>
<dbReference type="AlphaFoldDB" id="A0A9J6G6A9"/>
<dbReference type="InterPro" id="IPR022033">
    <property type="entry name" value="Rav1p_C"/>
</dbReference>
<proteinExistence type="predicted"/>
<feature type="region of interest" description="Disordered" evidence="1">
    <location>
        <begin position="181"/>
        <end position="218"/>
    </location>
</feature>
<dbReference type="PANTHER" id="PTHR13950:SF9">
    <property type="entry name" value="RABCONNECTIN-3A"/>
    <property type="match status" value="1"/>
</dbReference>
<dbReference type="GO" id="GO:0007035">
    <property type="term" value="P:vacuolar acidification"/>
    <property type="evidence" value="ECO:0007669"/>
    <property type="project" value="TreeGrafter"/>
</dbReference>
<organism evidence="3 4">
    <name type="scientific">Haemaphysalis longicornis</name>
    <name type="common">Bush tick</name>
    <dbReference type="NCBI Taxonomy" id="44386"/>
    <lineage>
        <taxon>Eukaryota</taxon>
        <taxon>Metazoa</taxon>
        <taxon>Ecdysozoa</taxon>
        <taxon>Arthropoda</taxon>
        <taxon>Chelicerata</taxon>
        <taxon>Arachnida</taxon>
        <taxon>Acari</taxon>
        <taxon>Parasitiformes</taxon>
        <taxon>Ixodida</taxon>
        <taxon>Ixodoidea</taxon>
        <taxon>Ixodidae</taxon>
        <taxon>Haemaphysalinae</taxon>
        <taxon>Haemaphysalis</taxon>
    </lineage>
</organism>
<evidence type="ECO:0000313" key="4">
    <source>
        <dbReference type="Proteomes" id="UP000821853"/>
    </source>
</evidence>
<name>A0A9J6G6A9_HAELO</name>
<dbReference type="Pfam" id="PF12234">
    <property type="entry name" value="Rav1p_C"/>
    <property type="match status" value="1"/>
</dbReference>
<feature type="compositionally biased region" description="Polar residues" evidence="1">
    <location>
        <begin position="208"/>
        <end position="218"/>
    </location>
</feature>
<feature type="domain" description="RAVE complex protein Rav1 C-terminal" evidence="2">
    <location>
        <begin position="245"/>
        <end position="488"/>
    </location>
</feature>
<feature type="region of interest" description="Disordered" evidence="1">
    <location>
        <begin position="485"/>
        <end position="533"/>
    </location>
</feature>
<feature type="region of interest" description="Disordered" evidence="1">
    <location>
        <begin position="53"/>
        <end position="87"/>
    </location>
</feature>
<sequence>MPDLGLFETCRLAWPVLPQYHPKQLMELLGFGKIRRVKAILSHLVRCVSKTGQTSGAVASGGGGAADAAAEGGAAEEGGEEGGVRGWSRSRTLSLAAPTAGSSGTHSPKEGANVVPEELQLDYVEIQSIPPLPLYALLAADKQTVRKEASSATGKADAGTAGAKEDQIDYSALFESAPKKDPSLEDFLEEDAQPKAKKTRDRHKSTTDKNPNNFGTRQTRWTTAGCGTLWRCGTTLYLARCLPLAQRAQLQRQGLGPHNLVWAFHSETQEELVQLVPTLQKPTLRWAELRELGIGWWVRSNQVLRRIVEKLAKSAFQANNSPLDAALYYLALKKKTILAGLYRQVTVNDKRMSDFFHNDFNQDRWRKAALKNAYVLLGKQQFEHAAAFFLLAGSVKDAVQVCLNKLEDLQLAMVVVRLYEGELDSTPEHLQRLLDAEVLGLPEGAPEPSLALAHPDPFLRSMALWLLQRYEDALTTLLQTSVGQQYPRAHQHHRGGSGEQARPQLTSAAASSAGSPDGSADKDHPLPGSPAVDDTADPGVFNFYLYLRTHPLVVRRHLAKSLSVRRKHGRAVMLSGFKPGTAKSLSPGGSPSSDTITPLERRLFFTTSHCALPGRLPASGPGGAVALAQLRAR</sequence>
<dbReference type="EMBL" id="JABSTR010000005">
    <property type="protein sequence ID" value="KAH9369980.1"/>
    <property type="molecule type" value="Genomic_DNA"/>
</dbReference>
<feature type="compositionally biased region" description="Low complexity" evidence="1">
    <location>
        <begin position="507"/>
        <end position="518"/>
    </location>
</feature>